<dbReference type="Proteomes" id="UP000037136">
    <property type="component" value="Unassembled WGS sequence"/>
</dbReference>
<feature type="domain" description="F-box" evidence="4">
    <location>
        <begin position="36"/>
        <end position="82"/>
    </location>
</feature>
<dbReference type="SUPFAM" id="SSF81383">
    <property type="entry name" value="F-box domain"/>
    <property type="match status" value="1"/>
</dbReference>
<sequence>MSPSTKPATIGPDGGLDDGQDGESLSRPRSPPSPSATPLAALSTELIDMILSFLDAVDLVSLSMTNRKLHEHAISEYQWQRRVQDNVPGQIVTKTGPCGTYRDLYAAHNLLWFLPKHKIWFCDRDLTGKLIIVRFDQRRGCIEGYQLLAVNNRATQHWPADDQVIIHDFEPQIKLHLDKPVLRFCAGQRRQARNKPFADEMPMSLEHGEGTLFSNLLLARALDAEVADERLALCFPYGNVWPPPAIPADHRVSGAQPWQTSVDLSADDRPKSRREVSDQAFRVREWFEMAGTRAAAGLLGEAAIIASWMDESTAVHMGDKVTTFSTLDARLYTPTATKPWRGIWVGDYSGHGCEFLLMNQPDDEPATDGELGLVRGEQETEGGWQQRRQDARIYRGRLEAIKLTGDPNVPRGEYTFVAEDLGPGGFNGVATDAPFIGAQGARVVRSKGHVAATGFVDDKYMESQLLLISPDRMAQYWVEFGHISFFHREEEDAEYEYP</sequence>
<gene>
    <name evidence="5" type="ORF">XA68_12529</name>
</gene>
<keyword evidence="2" id="KW-0833">Ubl conjugation pathway</keyword>
<proteinExistence type="predicted"/>
<evidence type="ECO:0000256" key="1">
    <source>
        <dbReference type="ARBA" id="ARBA00004906"/>
    </source>
</evidence>
<dbReference type="InterPro" id="IPR001810">
    <property type="entry name" value="F-box_dom"/>
</dbReference>
<reference evidence="5 6" key="2">
    <citation type="journal article" date="2017" name="Sci. Rep.">
        <title>Ant-infecting Ophiocordyceps genomes reveal a high diversity of potential behavioral manipulation genes and a possible major role for enterotoxins.</title>
        <authorList>
            <person name="de Bekker C."/>
            <person name="Ohm R.A."/>
            <person name="Evans H.C."/>
            <person name="Brachmann A."/>
            <person name="Hughes D.P."/>
        </authorList>
    </citation>
    <scope>NUCLEOTIDE SEQUENCE [LARGE SCALE GENOMIC DNA]</scope>
    <source>
        <strain evidence="5 6">SC16a</strain>
    </source>
</reference>
<dbReference type="PANTHER" id="PTHR10706">
    <property type="entry name" value="F-BOX FAMILY PROTEIN"/>
    <property type="match status" value="1"/>
</dbReference>
<dbReference type="STRING" id="268505.A0A2A9PMR5"/>
<organism evidence="5 6">
    <name type="scientific">Ophiocordyceps unilateralis</name>
    <name type="common">Zombie-ant fungus</name>
    <name type="synonym">Torrubia unilateralis</name>
    <dbReference type="NCBI Taxonomy" id="268505"/>
    <lineage>
        <taxon>Eukaryota</taxon>
        <taxon>Fungi</taxon>
        <taxon>Dikarya</taxon>
        <taxon>Ascomycota</taxon>
        <taxon>Pezizomycotina</taxon>
        <taxon>Sordariomycetes</taxon>
        <taxon>Hypocreomycetidae</taxon>
        <taxon>Hypocreales</taxon>
        <taxon>Ophiocordycipitaceae</taxon>
        <taxon>Ophiocordyceps</taxon>
    </lineage>
</organism>
<keyword evidence="6" id="KW-1185">Reference proteome</keyword>
<evidence type="ECO:0000256" key="2">
    <source>
        <dbReference type="ARBA" id="ARBA00022786"/>
    </source>
</evidence>
<protein>
    <recommendedName>
        <fullName evidence="4">F-box domain-containing protein</fullName>
    </recommendedName>
</protein>
<dbReference type="OrthoDB" id="722566at2759"/>
<dbReference type="EMBL" id="LAZP02000021">
    <property type="protein sequence ID" value="PFH62658.1"/>
    <property type="molecule type" value="Genomic_DNA"/>
</dbReference>
<comment type="pathway">
    <text evidence="1">Protein modification; protein ubiquitination.</text>
</comment>
<dbReference type="GO" id="GO:0016567">
    <property type="term" value="P:protein ubiquitination"/>
    <property type="evidence" value="ECO:0007669"/>
    <property type="project" value="UniProtKB-UniPathway"/>
</dbReference>
<dbReference type="PROSITE" id="PS50181">
    <property type="entry name" value="FBOX"/>
    <property type="match status" value="1"/>
</dbReference>
<dbReference type="InterPro" id="IPR036047">
    <property type="entry name" value="F-box-like_dom_sf"/>
</dbReference>
<dbReference type="PANTHER" id="PTHR10706:SF130">
    <property type="entry name" value="F-BOX ONLY PROTEIN 31"/>
    <property type="match status" value="1"/>
</dbReference>
<dbReference type="AlphaFoldDB" id="A0A2A9PMR5"/>
<evidence type="ECO:0000256" key="3">
    <source>
        <dbReference type="SAM" id="MobiDB-lite"/>
    </source>
</evidence>
<feature type="region of interest" description="Disordered" evidence="3">
    <location>
        <begin position="1"/>
        <end position="37"/>
    </location>
</feature>
<reference evidence="5 6" key="1">
    <citation type="journal article" date="2015" name="BMC Genomics">
        <title>Gene expression during zombie ant biting behavior reflects the complexity underlying fungal parasitic behavioral manipulation.</title>
        <authorList>
            <person name="de Bekker C."/>
            <person name="Ohm R.A."/>
            <person name="Loreto R.G."/>
            <person name="Sebastian A."/>
            <person name="Albert I."/>
            <person name="Merrow M."/>
            <person name="Brachmann A."/>
            <person name="Hughes D.P."/>
        </authorList>
    </citation>
    <scope>NUCLEOTIDE SEQUENCE [LARGE SCALE GENOMIC DNA]</scope>
    <source>
        <strain evidence="5 6">SC16a</strain>
    </source>
</reference>
<evidence type="ECO:0000259" key="4">
    <source>
        <dbReference type="PROSITE" id="PS50181"/>
    </source>
</evidence>
<dbReference type="UniPathway" id="UPA00143"/>
<evidence type="ECO:0000313" key="5">
    <source>
        <dbReference type="EMBL" id="PFH62658.1"/>
    </source>
</evidence>
<name>A0A2A9PMR5_OPHUN</name>
<comment type="caution">
    <text evidence="5">The sequence shown here is derived from an EMBL/GenBank/DDBJ whole genome shotgun (WGS) entry which is preliminary data.</text>
</comment>
<dbReference type="Pfam" id="PF12014">
    <property type="entry name" value="Cyclin_D1_bind"/>
    <property type="match status" value="1"/>
</dbReference>
<dbReference type="Gene3D" id="1.20.1280.50">
    <property type="match status" value="1"/>
</dbReference>
<evidence type="ECO:0000313" key="6">
    <source>
        <dbReference type="Proteomes" id="UP000037136"/>
    </source>
</evidence>
<accession>A0A2A9PMR5</accession>
<dbReference type="InterPro" id="IPR045048">
    <property type="entry name" value="FBXO31/39"/>
</dbReference>
<dbReference type="Pfam" id="PF00646">
    <property type="entry name" value="F-box"/>
    <property type="match status" value="1"/>
</dbReference>